<comment type="caution">
    <text evidence="2">The sequence shown here is derived from an EMBL/GenBank/DDBJ whole genome shotgun (WGS) entry which is preliminary data.</text>
</comment>
<sequence length="192" mass="20565">MRTSLQGFSEGKTTLVLASNPCGRGVRGGRGGQNPVFEVFKEQGPLDEGFEEGKHPPDPVSGEFKEQKRPRSGPRKTPRQGVRGGSAGGPRSPRASRNSFFFFWLLNPEMRVPGAALASEGSPGSAFLPLRPRQKALLLPLRASPRLALLPLRPRQAFFLASEARPGSASVSRVRPGSASASEGFARLCFGL</sequence>
<accession>A0AAV9QYN6</accession>
<gene>
    <name evidence="2" type="ORF">CRENBAI_005731</name>
</gene>
<dbReference type="AlphaFoldDB" id="A0AAV9QYN6"/>
<feature type="region of interest" description="Disordered" evidence="1">
    <location>
        <begin position="1"/>
        <end position="94"/>
    </location>
</feature>
<name>A0AAV9QYN6_9TELE</name>
<feature type="compositionally biased region" description="Basic and acidic residues" evidence="1">
    <location>
        <begin position="51"/>
        <end position="69"/>
    </location>
</feature>
<keyword evidence="3" id="KW-1185">Reference proteome</keyword>
<evidence type="ECO:0000313" key="2">
    <source>
        <dbReference type="EMBL" id="KAK5602633.1"/>
    </source>
</evidence>
<dbReference type="EMBL" id="JAHHUM010002607">
    <property type="protein sequence ID" value="KAK5602633.1"/>
    <property type="molecule type" value="Genomic_DNA"/>
</dbReference>
<protein>
    <submittedName>
        <fullName evidence="2">Uncharacterized protein</fullName>
    </submittedName>
</protein>
<evidence type="ECO:0000256" key="1">
    <source>
        <dbReference type="SAM" id="MobiDB-lite"/>
    </source>
</evidence>
<dbReference type="Proteomes" id="UP001311232">
    <property type="component" value="Unassembled WGS sequence"/>
</dbReference>
<organism evidence="2 3">
    <name type="scientific">Crenichthys baileyi</name>
    <name type="common">White River springfish</name>
    <dbReference type="NCBI Taxonomy" id="28760"/>
    <lineage>
        <taxon>Eukaryota</taxon>
        <taxon>Metazoa</taxon>
        <taxon>Chordata</taxon>
        <taxon>Craniata</taxon>
        <taxon>Vertebrata</taxon>
        <taxon>Euteleostomi</taxon>
        <taxon>Actinopterygii</taxon>
        <taxon>Neopterygii</taxon>
        <taxon>Teleostei</taxon>
        <taxon>Neoteleostei</taxon>
        <taxon>Acanthomorphata</taxon>
        <taxon>Ovalentaria</taxon>
        <taxon>Atherinomorphae</taxon>
        <taxon>Cyprinodontiformes</taxon>
        <taxon>Goodeidae</taxon>
        <taxon>Crenichthys</taxon>
    </lineage>
</organism>
<evidence type="ECO:0000313" key="3">
    <source>
        <dbReference type="Proteomes" id="UP001311232"/>
    </source>
</evidence>
<reference evidence="2 3" key="1">
    <citation type="submission" date="2021-06" db="EMBL/GenBank/DDBJ databases">
        <authorList>
            <person name="Palmer J.M."/>
        </authorList>
    </citation>
    <scope>NUCLEOTIDE SEQUENCE [LARGE SCALE GENOMIC DNA]</scope>
    <source>
        <strain evidence="2 3">MEX-2019</strain>
        <tissue evidence="2">Muscle</tissue>
    </source>
</reference>
<proteinExistence type="predicted"/>